<feature type="non-terminal residue" evidence="2">
    <location>
        <position position="1"/>
    </location>
</feature>
<reference evidence="3" key="1">
    <citation type="journal article" date="2019" name="Int. J. Syst. Evol. Microbiol.">
        <title>The Global Catalogue of Microorganisms (GCM) 10K type strain sequencing project: providing services to taxonomists for standard genome sequencing and annotation.</title>
        <authorList>
            <consortium name="The Broad Institute Genomics Platform"/>
            <consortium name="The Broad Institute Genome Sequencing Center for Infectious Disease"/>
            <person name="Wu L."/>
            <person name="Ma J."/>
        </authorList>
    </citation>
    <scope>NUCLEOTIDE SEQUENCE [LARGE SCALE GENOMIC DNA]</scope>
    <source>
        <strain evidence="3">JCM 31696</strain>
    </source>
</reference>
<comment type="caution">
    <text evidence="2">The sequence shown here is derived from an EMBL/GenBank/DDBJ whole genome shotgun (WGS) entry which is preliminary data.</text>
</comment>
<evidence type="ECO:0000313" key="3">
    <source>
        <dbReference type="Proteomes" id="UP001597083"/>
    </source>
</evidence>
<feature type="domain" description="CoA-binding" evidence="1">
    <location>
        <begin position="102"/>
        <end position="169"/>
    </location>
</feature>
<evidence type="ECO:0000259" key="1">
    <source>
        <dbReference type="SMART" id="SM00881"/>
    </source>
</evidence>
<dbReference type="Gene3D" id="3.30.470.20">
    <property type="entry name" value="ATP-grasp fold, B domain"/>
    <property type="match status" value="1"/>
</dbReference>
<keyword evidence="3" id="KW-1185">Reference proteome</keyword>
<dbReference type="InterPro" id="IPR003781">
    <property type="entry name" value="CoA-bd"/>
</dbReference>
<dbReference type="GO" id="GO:0016874">
    <property type="term" value="F:ligase activity"/>
    <property type="evidence" value="ECO:0007669"/>
    <property type="project" value="UniProtKB-KW"/>
</dbReference>
<organism evidence="2 3">
    <name type="scientific">Actinomadura adrarensis</name>
    <dbReference type="NCBI Taxonomy" id="1819600"/>
    <lineage>
        <taxon>Bacteria</taxon>
        <taxon>Bacillati</taxon>
        <taxon>Actinomycetota</taxon>
        <taxon>Actinomycetes</taxon>
        <taxon>Streptosporangiales</taxon>
        <taxon>Thermomonosporaceae</taxon>
        <taxon>Actinomadura</taxon>
    </lineage>
</organism>
<dbReference type="EMBL" id="JBHTIR010000412">
    <property type="protein sequence ID" value="MFD0851377.1"/>
    <property type="molecule type" value="Genomic_DNA"/>
</dbReference>
<dbReference type="PANTHER" id="PTHR42793:SF1">
    <property type="entry name" value="PEPTIDYL-LYSINE N-ACETYLTRANSFERASE PATZ"/>
    <property type="match status" value="1"/>
</dbReference>
<evidence type="ECO:0000313" key="2">
    <source>
        <dbReference type="EMBL" id="MFD0851377.1"/>
    </source>
</evidence>
<dbReference type="InterPro" id="IPR036291">
    <property type="entry name" value="NAD(P)-bd_dom_sf"/>
</dbReference>
<dbReference type="SUPFAM" id="SSF51735">
    <property type="entry name" value="NAD(P)-binding Rossmann-fold domains"/>
    <property type="match status" value="1"/>
</dbReference>
<gene>
    <name evidence="2" type="ORF">ACFQ07_04065</name>
</gene>
<accession>A0ABW3CC22</accession>
<name>A0ABW3CC22_9ACTN</name>
<feature type="non-terminal residue" evidence="2">
    <location>
        <position position="169"/>
    </location>
</feature>
<keyword evidence="2" id="KW-0436">Ligase</keyword>
<proteinExistence type="predicted"/>
<dbReference type="Proteomes" id="UP001597083">
    <property type="component" value="Unassembled WGS sequence"/>
</dbReference>
<dbReference type="Pfam" id="PF13380">
    <property type="entry name" value="CoA_binding_2"/>
    <property type="match status" value="1"/>
</dbReference>
<sequence length="169" mass="17535">RLCPITEADARAMLDELRGKALLDGFRGTPPADRDALVKVMLAVGGEGGFVESLGDRFAEFELNPVICGPPGAVAVDARLVEAEESPALSKPSSATEDFHRLFAPGSVAVVGASTKKPNFGNMFLGFYKAAGFPGRLVAVHPTAPDIDGVPCVPSLADADVDYALVAVP</sequence>
<dbReference type="SMART" id="SM00881">
    <property type="entry name" value="CoA_binding"/>
    <property type="match status" value="1"/>
</dbReference>
<dbReference type="Gene3D" id="3.40.50.720">
    <property type="entry name" value="NAD(P)-binding Rossmann-like Domain"/>
    <property type="match status" value="1"/>
</dbReference>
<protein>
    <submittedName>
        <fullName evidence="2">Acetate--CoA ligase family protein</fullName>
    </submittedName>
</protein>
<dbReference type="Pfam" id="PF13549">
    <property type="entry name" value="ATP-grasp_5"/>
    <property type="match status" value="1"/>
</dbReference>
<dbReference type="PANTHER" id="PTHR42793">
    <property type="entry name" value="COA BINDING DOMAIN CONTAINING PROTEIN"/>
    <property type="match status" value="1"/>
</dbReference>